<dbReference type="RefSeq" id="WP_063092559.1">
    <property type="nucleotide sequence ID" value="NZ_DFMA01000016.1"/>
</dbReference>
<dbReference type="AlphaFoldDB" id="A0A285T2F7"/>
<evidence type="ECO:0000313" key="4">
    <source>
        <dbReference type="Proteomes" id="UP000219068"/>
    </source>
</evidence>
<keyword evidence="3" id="KW-1185">Reference proteome</keyword>
<dbReference type="EMBL" id="LPXL01000004">
    <property type="protein sequence ID" value="KZD06497.1"/>
    <property type="molecule type" value="Genomic_DNA"/>
</dbReference>
<reference evidence="1 3" key="1">
    <citation type="submission" date="2015-12" db="EMBL/GenBank/DDBJ databases">
        <title>Genome sequence of Thalassospira xiamenensis MCCC 1A03005.</title>
        <authorList>
            <person name="Lu L."/>
            <person name="Lai Q."/>
            <person name="Shao Z."/>
            <person name="Qian P."/>
        </authorList>
    </citation>
    <scope>NUCLEOTIDE SEQUENCE [LARGE SCALE GENOMIC DNA]</scope>
    <source>
        <strain evidence="1 3">MCCC 1A03005</strain>
    </source>
</reference>
<name>A0A285T2F7_9PROT</name>
<dbReference type="Proteomes" id="UP000219068">
    <property type="component" value="Unassembled WGS sequence"/>
</dbReference>
<gene>
    <name evidence="1" type="ORF">AUP40_09365</name>
    <name evidence="2" type="ORF">SAMN05428964_102124</name>
</gene>
<sequence>MTKDLRDFPFRVVIHEKRSAQGVLDWLDKNIRSDRWTMGIRNIELPRATQSAPIVDLVIYFSRREDMELFRERWAGKTREHKVKLKFWRAALYALLHPKMEMIAYEKVDDSPKRIRPGDPETSIKKP</sequence>
<accession>A0A285T2F7</accession>
<reference evidence="2 4" key="2">
    <citation type="submission" date="2017-08" db="EMBL/GenBank/DDBJ databases">
        <authorList>
            <person name="de Groot N.N."/>
        </authorList>
    </citation>
    <scope>NUCLEOTIDE SEQUENCE [LARGE SCALE GENOMIC DNA]</scope>
    <source>
        <strain evidence="2 4">USBA 78</strain>
    </source>
</reference>
<protein>
    <recommendedName>
        <fullName evidence="5">NIPSNAP domain-containing protein</fullName>
    </recommendedName>
</protein>
<proteinExistence type="predicted"/>
<dbReference type="Proteomes" id="UP000076167">
    <property type="component" value="Unassembled WGS sequence"/>
</dbReference>
<evidence type="ECO:0000313" key="1">
    <source>
        <dbReference type="EMBL" id="KZD06497.1"/>
    </source>
</evidence>
<dbReference type="EMBL" id="OBMM01000002">
    <property type="protein sequence ID" value="SOC15514.1"/>
    <property type="molecule type" value="Genomic_DNA"/>
</dbReference>
<evidence type="ECO:0008006" key="5">
    <source>
        <dbReference type="Google" id="ProtNLM"/>
    </source>
</evidence>
<evidence type="ECO:0000313" key="2">
    <source>
        <dbReference type="EMBL" id="SOC15514.1"/>
    </source>
</evidence>
<organism evidence="2 4">
    <name type="scientific">Thalassospira xiamenensis</name>
    <dbReference type="NCBI Taxonomy" id="220697"/>
    <lineage>
        <taxon>Bacteria</taxon>
        <taxon>Pseudomonadati</taxon>
        <taxon>Pseudomonadota</taxon>
        <taxon>Alphaproteobacteria</taxon>
        <taxon>Rhodospirillales</taxon>
        <taxon>Thalassospiraceae</taxon>
        <taxon>Thalassospira</taxon>
    </lineage>
</organism>
<evidence type="ECO:0000313" key="3">
    <source>
        <dbReference type="Proteomes" id="UP000076167"/>
    </source>
</evidence>